<keyword evidence="4" id="KW-1185">Reference proteome</keyword>
<dbReference type="AlphaFoldDB" id="A0A4Z1KR82"/>
<sequence length="366" mass="40929">MSDPFSAASGAVGIISLGIQVSQGLVKYCSQVKNFTSEIATFKVKAESIHGILQNLESVVRKTKKEQKMIPRSVVLTLHSCQETLEKLNEGIGRHGKDRLSNRLTYCFMRNDLAAACHMLDSLQHNLSNALQVWILEDSTRHQADITQMITDQTVTHFHTSRKLEGCFEDLSKKIDIIISSKQQPLLESPSLLAQRCLELNAAKAESSLLLLKYKHTFRLRSPRPGPCQCPASPSCYTCPTCKGWQTIRKKYNVCKKLLGYSIAFTMFLTGGAGGFSIGPLLGFSATAPTSSPAFRLLYATKYMHPNRHPFQRSLDGKRWVYPENDTLRMHPEFDSSGGSHWDSSSHAVKYDESDKALEQIEELVN</sequence>
<dbReference type="Proteomes" id="UP000297280">
    <property type="component" value="Unassembled WGS sequence"/>
</dbReference>
<organism evidence="3 4">
    <name type="scientific">Botrytis porri</name>
    <dbReference type="NCBI Taxonomy" id="87229"/>
    <lineage>
        <taxon>Eukaryota</taxon>
        <taxon>Fungi</taxon>
        <taxon>Dikarya</taxon>
        <taxon>Ascomycota</taxon>
        <taxon>Pezizomycotina</taxon>
        <taxon>Leotiomycetes</taxon>
        <taxon>Helotiales</taxon>
        <taxon>Sclerotiniaceae</taxon>
        <taxon>Botrytis</taxon>
    </lineage>
</organism>
<evidence type="ECO:0000313" key="4">
    <source>
        <dbReference type="Proteomes" id="UP000297280"/>
    </source>
</evidence>
<keyword evidence="1" id="KW-0472">Membrane</keyword>
<dbReference type="InterPro" id="IPR031348">
    <property type="entry name" value="PigL_N"/>
</dbReference>
<accession>A0A4Z1KR82</accession>
<reference evidence="3 4" key="1">
    <citation type="submission" date="2017-12" db="EMBL/GenBank/DDBJ databases">
        <title>Comparative genomics of Botrytis spp.</title>
        <authorList>
            <person name="Valero-Jimenez C.A."/>
            <person name="Tapia P."/>
            <person name="Veloso J."/>
            <person name="Silva-Moreno E."/>
            <person name="Staats M."/>
            <person name="Valdes J.H."/>
            <person name="Van Kan J.A.L."/>
        </authorList>
    </citation>
    <scope>NUCLEOTIDE SEQUENCE [LARGE SCALE GENOMIC DNA]</scope>
    <source>
        <strain evidence="3 4">MUCL3349</strain>
    </source>
</reference>
<gene>
    <name evidence="3" type="ORF">BPOR_0523g00040</name>
</gene>
<feature type="domain" description="Azaphilone pigments biosynthesis cluster protein L N-terminal" evidence="2">
    <location>
        <begin position="3"/>
        <end position="184"/>
    </location>
</feature>
<protein>
    <recommendedName>
        <fullName evidence="2">Azaphilone pigments biosynthesis cluster protein L N-terminal domain-containing protein</fullName>
    </recommendedName>
</protein>
<feature type="transmembrane region" description="Helical" evidence="1">
    <location>
        <begin position="258"/>
        <end position="282"/>
    </location>
</feature>
<keyword evidence="1" id="KW-1133">Transmembrane helix</keyword>
<name>A0A4Z1KR82_9HELO</name>
<evidence type="ECO:0000256" key="1">
    <source>
        <dbReference type="SAM" id="Phobius"/>
    </source>
</evidence>
<evidence type="ECO:0000313" key="3">
    <source>
        <dbReference type="EMBL" id="TGO84295.1"/>
    </source>
</evidence>
<proteinExistence type="predicted"/>
<keyword evidence="1" id="KW-0812">Transmembrane</keyword>
<evidence type="ECO:0000259" key="2">
    <source>
        <dbReference type="Pfam" id="PF17111"/>
    </source>
</evidence>
<comment type="caution">
    <text evidence="3">The sequence shown here is derived from an EMBL/GenBank/DDBJ whole genome shotgun (WGS) entry which is preliminary data.</text>
</comment>
<dbReference type="EMBL" id="PQXO01000522">
    <property type="protein sequence ID" value="TGO84295.1"/>
    <property type="molecule type" value="Genomic_DNA"/>
</dbReference>
<dbReference type="Pfam" id="PF17111">
    <property type="entry name" value="PigL_N"/>
    <property type="match status" value="1"/>
</dbReference>